<evidence type="ECO:0000313" key="1">
    <source>
        <dbReference type="EMBL" id="GIY51475.1"/>
    </source>
</evidence>
<proteinExistence type="predicted"/>
<sequence length="130" mass="14669">MQKNACFHFSAQLELPPVIKITLRLHINPSLSTPIAPVSPFVFRAWGWGGACSPHHPRRLQCKSKISFAVSSQVINDAFMSLLWALMSPDTMCPGVIIMKVMGTTWKDKQCIFWNIFCLDVLMHSLLLLL</sequence>
<dbReference type="Proteomes" id="UP001054945">
    <property type="component" value="Unassembled WGS sequence"/>
</dbReference>
<dbReference type="AlphaFoldDB" id="A0AAV4U148"/>
<gene>
    <name evidence="1" type="ORF">CEXT_611781</name>
</gene>
<name>A0AAV4U148_CAEEX</name>
<comment type="caution">
    <text evidence="1">The sequence shown here is derived from an EMBL/GenBank/DDBJ whole genome shotgun (WGS) entry which is preliminary data.</text>
</comment>
<dbReference type="EMBL" id="BPLR01012115">
    <property type="protein sequence ID" value="GIY51475.1"/>
    <property type="molecule type" value="Genomic_DNA"/>
</dbReference>
<evidence type="ECO:0000313" key="2">
    <source>
        <dbReference type="Proteomes" id="UP001054945"/>
    </source>
</evidence>
<organism evidence="1 2">
    <name type="scientific">Caerostris extrusa</name>
    <name type="common">Bark spider</name>
    <name type="synonym">Caerostris bankana</name>
    <dbReference type="NCBI Taxonomy" id="172846"/>
    <lineage>
        <taxon>Eukaryota</taxon>
        <taxon>Metazoa</taxon>
        <taxon>Ecdysozoa</taxon>
        <taxon>Arthropoda</taxon>
        <taxon>Chelicerata</taxon>
        <taxon>Arachnida</taxon>
        <taxon>Araneae</taxon>
        <taxon>Araneomorphae</taxon>
        <taxon>Entelegynae</taxon>
        <taxon>Araneoidea</taxon>
        <taxon>Araneidae</taxon>
        <taxon>Caerostris</taxon>
    </lineage>
</organism>
<accession>A0AAV4U148</accession>
<keyword evidence="2" id="KW-1185">Reference proteome</keyword>
<protein>
    <submittedName>
        <fullName evidence="1">Uncharacterized protein</fullName>
    </submittedName>
</protein>
<reference evidence="1 2" key="1">
    <citation type="submission" date="2021-06" db="EMBL/GenBank/DDBJ databases">
        <title>Caerostris extrusa draft genome.</title>
        <authorList>
            <person name="Kono N."/>
            <person name="Arakawa K."/>
        </authorList>
    </citation>
    <scope>NUCLEOTIDE SEQUENCE [LARGE SCALE GENOMIC DNA]</scope>
</reference>